<sequence>MYVPDIDYVGVWTFPITGPDAPDGAPTNVVTACQAVGRDLQCRWHGPDTYIENCLWTISLLDDGHCHLALKPGPRPKHKSAGTSPLRGLGFGGPRIEQSVQELTALITGEVQDELAGGFVQWPIEKDRFLMPSLRDGRAVWVVRSTDRVIAAIGKLCARSAL</sequence>
<dbReference type="Proteomes" id="UP001185927">
    <property type="component" value="Unassembled WGS sequence"/>
</dbReference>
<proteinExistence type="predicted"/>
<protein>
    <submittedName>
        <fullName evidence="1">Uncharacterized protein</fullName>
    </submittedName>
</protein>
<evidence type="ECO:0000313" key="1">
    <source>
        <dbReference type="EMBL" id="MDV6269694.1"/>
    </source>
</evidence>
<dbReference type="EMBL" id="JAWLKB010000012">
    <property type="protein sequence ID" value="MDV6269694.1"/>
    <property type="molecule type" value="Genomic_DNA"/>
</dbReference>
<keyword evidence="2" id="KW-1185">Reference proteome</keyword>
<comment type="caution">
    <text evidence="1">The sequence shown here is derived from an EMBL/GenBank/DDBJ whole genome shotgun (WGS) entry which is preliminary data.</text>
</comment>
<organism evidence="1 2">
    <name type="scientific">Rhodococcus globerulus</name>
    <dbReference type="NCBI Taxonomy" id="33008"/>
    <lineage>
        <taxon>Bacteria</taxon>
        <taxon>Bacillati</taxon>
        <taxon>Actinomycetota</taxon>
        <taxon>Actinomycetes</taxon>
        <taxon>Mycobacteriales</taxon>
        <taxon>Nocardiaceae</taxon>
        <taxon>Rhodococcus</taxon>
    </lineage>
</organism>
<evidence type="ECO:0000313" key="2">
    <source>
        <dbReference type="Proteomes" id="UP001185927"/>
    </source>
</evidence>
<accession>A0ABU4C054</accession>
<gene>
    <name evidence="1" type="ORF">R3Q16_24045</name>
</gene>
<dbReference type="RefSeq" id="WP_317544303.1">
    <property type="nucleotide sequence ID" value="NZ_JAWLKB010000012.1"/>
</dbReference>
<reference evidence="1 2" key="1">
    <citation type="submission" date="2023-10" db="EMBL/GenBank/DDBJ databases">
        <title>Development of a sustainable strategy for remediation of hydrocarbon-contaminated territories based on the waste exchange concept.</title>
        <authorList>
            <person name="Krivoruchko A."/>
        </authorList>
    </citation>
    <scope>NUCLEOTIDE SEQUENCE [LARGE SCALE GENOMIC DNA]</scope>
    <source>
        <strain evidence="1 2">IEGM 1203</strain>
    </source>
</reference>
<name>A0ABU4C054_RHOGO</name>